<evidence type="ECO:0000256" key="3">
    <source>
        <dbReference type="ARBA" id="ARBA00022989"/>
    </source>
</evidence>
<protein>
    <recommendedName>
        <fullName evidence="6">Calcineurin-like phosphoesterase domain-containing protein</fullName>
    </recommendedName>
</protein>
<dbReference type="STRING" id="703135.A0A2A9NRE5"/>
<dbReference type="InterPro" id="IPR033308">
    <property type="entry name" value="PGAP5/Cdc1/Ted1"/>
</dbReference>
<sequence length="525" mass="59560">MSRRLTVSILKFVWAAVILWFEYGVFWYAVRQCEWPDSHLTRHSSSDTTHVLVVADPQILNHRSYPGRPSILTYISQVIVDLNIRKSWRQATRLKPHAVVFLGDMMDGGRFPMDDAEYEKYYRRFKHIFSIEPGIPEYFIPGNHDIGLRMTRNASKKAHERYISHFGPLNQLVALGGYKLVMIDAPGLVEEDYIRERKGYSFQEWKSIPGGAVEFVKAIAEGVRDDPVILFSHIPLSRPDAADCGPLRERGTIHPGIGDGYQNTLGDQATDFLLQSLTPSLILSGDDHDYCEYYHNSTSARSASTRVREVTVKSLSMAMNVKFPGFQLLSLTSDQRQENGKSLGHADELCLLPDQLSIYLFKYIPLLLVSLLILFVVNTAPAYLPQPFRSPQAVHTGYQGHMTRLGHRALPGRDSGRDPMSDSYYHNDLTLPPPLSAAKCKPRPRTTWTFHLLGRRRRISFPWPLALVSKAVRDRLLFHNLTVKGRSKHVLKRSGVIGGFINDTRAVASIPLSIIVLISCWILYY</sequence>
<dbReference type="Proteomes" id="UP000242287">
    <property type="component" value="Unassembled WGS sequence"/>
</dbReference>
<organism evidence="7 8">
    <name type="scientific">Amanita thiersii Skay4041</name>
    <dbReference type="NCBI Taxonomy" id="703135"/>
    <lineage>
        <taxon>Eukaryota</taxon>
        <taxon>Fungi</taxon>
        <taxon>Dikarya</taxon>
        <taxon>Basidiomycota</taxon>
        <taxon>Agaricomycotina</taxon>
        <taxon>Agaricomycetes</taxon>
        <taxon>Agaricomycetidae</taxon>
        <taxon>Agaricales</taxon>
        <taxon>Pluteineae</taxon>
        <taxon>Amanitaceae</taxon>
        <taxon>Amanita</taxon>
    </lineage>
</organism>
<name>A0A2A9NRE5_9AGAR</name>
<feature type="transmembrane region" description="Helical" evidence="5">
    <location>
        <begin position="12"/>
        <end position="30"/>
    </location>
</feature>
<evidence type="ECO:0000313" key="8">
    <source>
        <dbReference type="Proteomes" id="UP000242287"/>
    </source>
</evidence>
<dbReference type="SUPFAM" id="SSF56300">
    <property type="entry name" value="Metallo-dependent phosphatases"/>
    <property type="match status" value="1"/>
</dbReference>
<feature type="transmembrane region" description="Helical" evidence="5">
    <location>
        <begin position="506"/>
        <end position="524"/>
    </location>
</feature>
<accession>A0A2A9NRE5</accession>
<gene>
    <name evidence="7" type="ORF">AMATHDRAFT_143874</name>
</gene>
<dbReference type="GO" id="GO:0016787">
    <property type="term" value="F:hydrolase activity"/>
    <property type="evidence" value="ECO:0007669"/>
    <property type="project" value="InterPro"/>
</dbReference>
<dbReference type="PANTHER" id="PTHR13315">
    <property type="entry name" value="METALLO PHOSPHOESTERASE RELATED"/>
    <property type="match status" value="1"/>
</dbReference>
<keyword evidence="8" id="KW-1185">Reference proteome</keyword>
<dbReference type="EMBL" id="KZ301995">
    <property type="protein sequence ID" value="PFH50891.1"/>
    <property type="molecule type" value="Genomic_DNA"/>
</dbReference>
<dbReference type="InterPro" id="IPR029052">
    <property type="entry name" value="Metallo-depent_PP-like"/>
</dbReference>
<dbReference type="PANTHER" id="PTHR13315:SF4">
    <property type="entry name" value="METALLOPHOSPHOESTERASE, ISOFORM E"/>
    <property type="match status" value="1"/>
</dbReference>
<comment type="subcellular location">
    <subcellularLocation>
        <location evidence="1">Membrane</location>
        <topology evidence="1">Multi-pass membrane protein</topology>
    </subcellularLocation>
</comment>
<evidence type="ECO:0000256" key="5">
    <source>
        <dbReference type="SAM" id="Phobius"/>
    </source>
</evidence>
<dbReference type="Gene3D" id="3.60.21.10">
    <property type="match status" value="1"/>
</dbReference>
<evidence type="ECO:0000256" key="4">
    <source>
        <dbReference type="ARBA" id="ARBA00023136"/>
    </source>
</evidence>
<evidence type="ECO:0000313" key="7">
    <source>
        <dbReference type="EMBL" id="PFH50891.1"/>
    </source>
</evidence>
<dbReference type="GO" id="GO:0005783">
    <property type="term" value="C:endoplasmic reticulum"/>
    <property type="evidence" value="ECO:0007669"/>
    <property type="project" value="TreeGrafter"/>
</dbReference>
<evidence type="ECO:0000256" key="1">
    <source>
        <dbReference type="ARBA" id="ARBA00004141"/>
    </source>
</evidence>
<dbReference type="Pfam" id="PF00149">
    <property type="entry name" value="Metallophos"/>
    <property type="match status" value="1"/>
</dbReference>
<keyword evidence="3 5" id="KW-1133">Transmembrane helix</keyword>
<evidence type="ECO:0000259" key="6">
    <source>
        <dbReference type="Pfam" id="PF00149"/>
    </source>
</evidence>
<dbReference type="AlphaFoldDB" id="A0A2A9NRE5"/>
<proteinExistence type="predicted"/>
<keyword evidence="4 5" id="KW-0472">Membrane</keyword>
<evidence type="ECO:0000256" key="2">
    <source>
        <dbReference type="ARBA" id="ARBA00022692"/>
    </source>
</evidence>
<dbReference type="OrthoDB" id="5977743at2759"/>
<dbReference type="GO" id="GO:0006506">
    <property type="term" value="P:GPI anchor biosynthetic process"/>
    <property type="evidence" value="ECO:0007669"/>
    <property type="project" value="InterPro"/>
</dbReference>
<dbReference type="InterPro" id="IPR004843">
    <property type="entry name" value="Calcineurin-like_PHP"/>
</dbReference>
<keyword evidence="2 5" id="KW-0812">Transmembrane</keyword>
<dbReference type="GO" id="GO:0016020">
    <property type="term" value="C:membrane"/>
    <property type="evidence" value="ECO:0007669"/>
    <property type="project" value="UniProtKB-SubCell"/>
</dbReference>
<reference evidence="7 8" key="1">
    <citation type="submission" date="2014-02" db="EMBL/GenBank/DDBJ databases">
        <title>Transposable element dynamics among asymbiotic and ectomycorrhizal Amanita fungi.</title>
        <authorList>
            <consortium name="DOE Joint Genome Institute"/>
            <person name="Hess J."/>
            <person name="Skrede I."/>
            <person name="Wolfe B."/>
            <person name="LaButti K."/>
            <person name="Ohm R.A."/>
            <person name="Grigoriev I.V."/>
            <person name="Pringle A."/>
        </authorList>
    </citation>
    <scope>NUCLEOTIDE SEQUENCE [LARGE SCALE GENOMIC DNA]</scope>
    <source>
        <strain evidence="7 8">SKay4041</strain>
    </source>
</reference>
<feature type="domain" description="Calcineurin-like phosphoesterase" evidence="6">
    <location>
        <begin position="50"/>
        <end position="290"/>
    </location>
</feature>